<sequence>MEVEIEPFISPKSTAAAAAAIGCATHSKPSHIGRLCATPRHGAPEGALRSVGLCLCAAAAQISMVHRERRRRRSRGRRRRRRRRRRRKNH</sequence>
<evidence type="ECO:0000313" key="2">
    <source>
        <dbReference type="EMBL" id="CAK9310602.1"/>
    </source>
</evidence>
<name>A0ABP0XSA8_9ROSI</name>
<protein>
    <submittedName>
        <fullName evidence="2">Uncharacterized protein</fullName>
    </submittedName>
</protein>
<reference evidence="2 3" key="1">
    <citation type="submission" date="2024-03" db="EMBL/GenBank/DDBJ databases">
        <authorList>
            <person name="Gkanogiannis A."/>
            <person name="Becerra Lopez-Lavalle L."/>
        </authorList>
    </citation>
    <scope>NUCLEOTIDE SEQUENCE [LARGE SCALE GENOMIC DNA]</scope>
</reference>
<keyword evidence="3" id="KW-1185">Reference proteome</keyword>
<proteinExistence type="predicted"/>
<organism evidence="2 3">
    <name type="scientific">Citrullus colocynthis</name>
    <name type="common">colocynth</name>
    <dbReference type="NCBI Taxonomy" id="252529"/>
    <lineage>
        <taxon>Eukaryota</taxon>
        <taxon>Viridiplantae</taxon>
        <taxon>Streptophyta</taxon>
        <taxon>Embryophyta</taxon>
        <taxon>Tracheophyta</taxon>
        <taxon>Spermatophyta</taxon>
        <taxon>Magnoliopsida</taxon>
        <taxon>eudicotyledons</taxon>
        <taxon>Gunneridae</taxon>
        <taxon>Pentapetalae</taxon>
        <taxon>rosids</taxon>
        <taxon>fabids</taxon>
        <taxon>Cucurbitales</taxon>
        <taxon>Cucurbitaceae</taxon>
        <taxon>Benincaseae</taxon>
        <taxon>Citrullus</taxon>
    </lineage>
</organism>
<dbReference type="EMBL" id="OZ021735">
    <property type="protein sequence ID" value="CAK9310602.1"/>
    <property type="molecule type" value="Genomic_DNA"/>
</dbReference>
<evidence type="ECO:0000256" key="1">
    <source>
        <dbReference type="SAM" id="MobiDB-lite"/>
    </source>
</evidence>
<dbReference type="Proteomes" id="UP001642487">
    <property type="component" value="Chromosome 1"/>
</dbReference>
<gene>
    <name evidence="2" type="ORF">CITCOLO1_LOCUS2233</name>
</gene>
<evidence type="ECO:0000313" key="3">
    <source>
        <dbReference type="Proteomes" id="UP001642487"/>
    </source>
</evidence>
<feature type="region of interest" description="Disordered" evidence="1">
    <location>
        <begin position="65"/>
        <end position="90"/>
    </location>
</feature>
<accession>A0ABP0XSA8</accession>
<feature type="compositionally biased region" description="Basic residues" evidence="1">
    <location>
        <begin position="67"/>
        <end position="90"/>
    </location>
</feature>